<gene>
    <name evidence="12" type="ORF">GCM10007350_07570</name>
</gene>
<evidence type="ECO:0000313" key="13">
    <source>
        <dbReference type="Proteomes" id="UP000604737"/>
    </source>
</evidence>
<dbReference type="PANTHER" id="PTHR33121">
    <property type="entry name" value="CYCLIC DI-GMP PHOSPHODIESTERASE PDEF"/>
    <property type="match status" value="1"/>
</dbReference>
<protein>
    <recommendedName>
        <fullName evidence="2">cyclic-guanylate-specific phosphodiesterase</fullName>
        <ecNumber evidence="2">3.1.4.52</ecNumber>
    </recommendedName>
</protein>
<keyword evidence="3" id="KW-1003">Cell membrane</keyword>
<feature type="domain" description="EAL" evidence="11">
    <location>
        <begin position="264"/>
        <end position="518"/>
    </location>
</feature>
<dbReference type="Pfam" id="PF00563">
    <property type="entry name" value="EAL"/>
    <property type="match status" value="1"/>
</dbReference>
<keyword evidence="4" id="KW-0973">c-di-GMP</keyword>
<dbReference type="Proteomes" id="UP000604737">
    <property type="component" value="Unassembled WGS sequence"/>
</dbReference>
<comment type="subcellular location">
    <subcellularLocation>
        <location evidence="1">Cell membrane</location>
        <topology evidence="1">Multi-pass membrane protein</topology>
    </subcellularLocation>
</comment>
<evidence type="ECO:0000256" key="4">
    <source>
        <dbReference type="ARBA" id="ARBA00022636"/>
    </source>
</evidence>
<reference evidence="13" key="1">
    <citation type="journal article" date="2019" name="Int. J. Syst. Evol. Microbiol.">
        <title>The Global Catalogue of Microorganisms (GCM) 10K type strain sequencing project: providing services to taxonomists for standard genome sequencing and annotation.</title>
        <authorList>
            <consortium name="The Broad Institute Genomics Platform"/>
            <consortium name="The Broad Institute Genome Sequencing Center for Infectious Disease"/>
            <person name="Wu L."/>
            <person name="Ma J."/>
        </authorList>
    </citation>
    <scope>NUCLEOTIDE SEQUENCE [LARGE SCALE GENOMIC DNA]</scope>
    <source>
        <strain evidence="13">KCTC 23701</strain>
    </source>
</reference>
<dbReference type="Pfam" id="PF12792">
    <property type="entry name" value="CSS-motif"/>
    <property type="match status" value="1"/>
</dbReference>
<dbReference type="CDD" id="cd01948">
    <property type="entry name" value="EAL"/>
    <property type="match status" value="1"/>
</dbReference>
<evidence type="ECO:0000256" key="6">
    <source>
        <dbReference type="ARBA" id="ARBA00022801"/>
    </source>
</evidence>
<dbReference type="InterPro" id="IPR024744">
    <property type="entry name" value="CSS-motif_dom"/>
</dbReference>
<evidence type="ECO:0000256" key="7">
    <source>
        <dbReference type="ARBA" id="ARBA00022989"/>
    </source>
</evidence>
<evidence type="ECO:0000256" key="9">
    <source>
        <dbReference type="ARBA" id="ARBA00034290"/>
    </source>
</evidence>
<dbReference type="InterPro" id="IPR050706">
    <property type="entry name" value="Cyclic-di-GMP_PDE-like"/>
</dbReference>
<keyword evidence="5 10" id="KW-0812">Transmembrane</keyword>
<evidence type="ECO:0000256" key="3">
    <source>
        <dbReference type="ARBA" id="ARBA00022475"/>
    </source>
</evidence>
<dbReference type="SMART" id="SM00052">
    <property type="entry name" value="EAL"/>
    <property type="match status" value="1"/>
</dbReference>
<dbReference type="EC" id="3.1.4.52" evidence="2"/>
<feature type="transmembrane region" description="Helical" evidence="10">
    <location>
        <begin position="15"/>
        <end position="36"/>
    </location>
</feature>
<dbReference type="RefSeq" id="WP_189458831.1">
    <property type="nucleotide sequence ID" value="NZ_BMYO01000002.1"/>
</dbReference>
<evidence type="ECO:0000256" key="1">
    <source>
        <dbReference type="ARBA" id="ARBA00004651"/>
    </source>
</evidence>
<evidence type="ECO:0000256" key="2">
    <source>
        <dbReference type="ARBA" id="ARBA00012282"/>
    </source>
</evidence>
<keyword evidence="8 10" id="KW-0472">Membrane</keyword>
<keyword evidence="7 10" id="KW-1133">Transmembrane helix</keyword>
<accession>A0ABQ3GW63</accession>
<name>A0ABQ3GW63_9NEIS</name>
<dbReference type="PROSITE" id="PS50883">
    <property type="entry name" value="EAL"/>
    <property type="match status" value="1"/>
</dbReference>
<proteinExistence type="predicted"/>
<sequence length="546" mass="60243">MPVSRSPGHEARRRLLLLLAAVIAIVATNTALFLFAQCSVAHELDSTAATLAQRIAQVLARSHGLADEAHRHWLGRASPPCDDRFVASLGKLADSVPYVKGISVLQGATLACTSLSGMAQAQTDRLLDRLLVGDNYQAASPLNLGSAGLVQYYPYADGFNILSIMSAEYFFDLLRTQDPARYRLVVLRVKSTYLRSDLRVGSHLPAFRHEWGTATAPGGVQVYVEADGALWWQYVRDSVVTWNLIVAGVLWVLLGFCRRLTSNERAFDRALRKAVTDGTIVPYYQPLFDLPGQVLSGVEVLARWPLPDGRFVPPDLFIARAEKTGVIGDLTRLLIDRVIADLPALQLPWGTRLALNLPPELLDDAALFAGIEYWGQTVRAQQLQPVIEVTERSFVTIAQTEQINALFGRLRRHGIQVALDDFGAEYSSLGYLHRFHFDYVKIDGLFLDGIGKRREVERVLDGVLNIAASLGLKVVVEKVETPVQLAYLNDRKVGAAQGYYFGRPVPIDAWRAQAGSCARQRGGCGLSVAECEQERAIHEVTFPCPR</sequence>
<evidence type="ECO:0000256" key="8">
    <source>
        <dbReference type="ARBA" id="ARBA00023136"/>
    </source>
</evidence>
<evidence type="ECO:0000259" key="11">
    <source>
        <dbReference type="PROSITE" id="PS50883"/>
    </source>
</evidence>
<dbReference type="InterPro" id="IPR035919">
    <property type="entry name" value="EAL_sf"/>
</dbReference>
<dbReference type="SUPFAM" id="SSF141868">
    <property type="entry name" value="EAL domain-like"/>
    <property type="match status" value="1"/>
</dbReference>
<dbReference type="EMBL" id="BMYO01000002">
    <property type="protein sequence ID" value="GHD58135.1"/>
    <property type="molecule type" value="Genomic_DNA"/>
</dbReference>
<keyword evidence="13" id="KW-1185">Reference proteome</keyword>
<evidence type="ECO:0000256" key="5">
    <source>
        <dbReference type="ARBA" id="ARBA00022692"/>
    </source>
</evidence>
<organism evidence="12 13">
    <name type="scientific">Jeongeupia chitinilytica</name>
    <dbReference type="NCBI Taxonomy" id="1041641"/>
    <lineage>
        <taxon>Bacteria</taxon>
        <taxon>Pseudomonadati</taxon>
        <taxon>Pseudomonadota</taxon>
        <taxon>Betaproteobacteria</taxon>
        <taxon>Neisseriales</taxon>
        <taxon>Chitinibacteraceae</taxon>
        <taxon>Jeongeupia</taxon>
    </lineage>
</organism>
<dbReference type="PANTHER" id="PTHR33121:SF79">
    <property type="entry name" value="CYCLIC DI-GMP PHOSPHODIESTERASE PDED-RELATED"/>
    <property type="match status" value="1"/>
</dbReference>
<keyword evidence="6" id="KW-0378">Hydrolase</keyword>
<comment type="caution">
    <text evidence="12">The sequence shown here is derived from an EMBL/GenBank/DDBJ whole genome shotgun (WGS) entry which is preliminary data.</text>
</comment>
<comment type="catalytic activity">
    <reaction evidence="9">
        <text>3',3'-c-di-GMP + H2O = 5'-phosphoguanylyl(3'-&gt;5')guanosine + H(+)</text>
        <dbReference type="Rhea" id="RHEA:24902"/>
        <dbReference type="ChEBI" id="CHEBI:15377"/>
        <dbReference type="ChEBI" id="CHEBI:15378"/>
        <dbReference type="ChEBI" id="CHEBI:58754"/>
        <dbReference type="ChEBI" id="CHEBI:58805"/>
        <dbReference type="EC" id="3.1.4.52"/>
    </reaction>
</comment>
<evidence type="ECO:0000256" key="10">
    <source>
        <dbReference type="SAM" id="Phobius"/>
    </source>
</evidence>
<evidence type="ECO:0000313" key="12">
    <source>
        <dbReference type="EMBL" id="GHD58135.1"/>
    </source>
</evidence>
<dbReference type="Gene3D" id="3.20.20.450">
    <property type="entry name" value="EAL domain"/>
    <property type="match status" value="1"/>
</dbReference>
<dbReference type="InterPro" id="IPR001633">
    <property type="entry name" value="EAL_dom"/>
</dbReference>